<feature type="domain" description="Fungal lipase-type" evidence="1">
    <location>
        <begin position="83"/>
        <end position="213"/>
    </location>
</feature>
<dbReference type="EnsemblPlants" id="Pp3c11_21996V3.1">
    <property type="protein sequence ID" value="Pp3c11_21996V3.1"/>
    <property type="gene ID" value="Pp3c11_21996"/>
</dbReference>
<protein>
    <recommendedName>
        <fullName evidence="1">Fungal lipase-type domain-containing protein</fullName>
    </recommendedName>
</protein>
<dbReference type="RefSeq" id="XP_024389151.1">
    <property type="nucleotide sequence ID" value="XM_024533383.2"/>
</dbReference>
<dbReference type="GO" id="GO:0006629">
    <property type="term" value="P:lipid metabolic process"/>
    <property type="evidence" value="ECO:0007669"/>
    <property type="project" value="InterPro"/>
</dbReference>
<evidence type="ECO:0000259" key="1">
    <source>
        <dbReference type="Pfam" id="PF01764"/>
    </source>
</evidence>
<dbReference type="PANTHER" id="PTHR45856">
    <property type="entry name" value="ALPHA/BETA-HYDROLASES SUPERFAMILY PROTEIN"/>
    <property type="match status" value="1"/>
</dbReference>
<dbReference type="CDD" id="cd00519">
    <property type="entry name" value="Lipase_3"/>
    <property type="match status" value="1"/>
</dbReference>
<dbReference type="PaxDb" id="3218-PP1S31_237V6.1"/>
<evidence type="ECO:0000313" key="5">
    <source>
        <dbReference type="Proteomes" id="UP000006727"/>
    </source>
</evidence>
<dbReference type="AlphaFoldDB" id="A9RVJ1"/>
<evidence type="ECO:0000313" key="4">
    <source>
        <dbReference type="EnsemblPlants" id="Pp3c11_21996V3.1"/>
    </source>
</evidence>
<dbReference type="Gramene" id="Pp3c11_21990V3.1">
    <property type="protein sequence ID" value="Pp3c11_21990V3.1"/>
    <property type="gene ID" value="Pp3c11_21990"/>
</dbReference>
<dbReference type="KEGG" id="ppp:112288802"/>
<dbReference type="InterPro" id="IPR051218">
    <property type="entry name" value="Sec_MonoDiacylglyc_Lipase"/>
</dbReference>
<evidence type="ECO:0000313" key="2">
    <source>
        <dbReference type="EMBL" id="PNR45593.1"/>
    </source>
</evidence>
<reference evidence="3" key="3">
    <citation type="submission" date="2020-12" db="UniProtKB">
        <authorList>
            <consortium name="EnsemblPlants"/>
        </authorList>
    </citation>
    <scope>IDENTIFICATION</scope>
</reference>
<dbReference type="RefSeq" id="XP_024389150.1">
    <property type="nucleotide sequence ID" value="XM_024533382.2"/>
</dbReference>
<reference evidence="2 5" key="1">
    <citation type="journal article" date="2008" name="Science">
        <title>The Physcomitrella genome reveals evolutionary insights into the conquest of land by plants.</title>
        <authorList>
            <person name="Rensing S."/>
            <person name="Lang D."/>
            <person name="Zimmer A."/>
            <person name="Terry A."/>
            <person name="Salamov A."/>
            <person name="Shapiro H."/>
            <person name="Nishiyama T."/>
            <person name="Perroud P.-F."/>
            <person name="Lindquist E."/>
            <person name="Kamisugi Y."/>
            <person name="Tanahashi T."/>
            <person name="Sakakibara K."/>
            <person name="Fujita T."/>
            <person name="Oishi K."/>
            <person name="Shin-I T."/>
            <person name="Kuroki Y."/>
            <person name="Toyoda A."/>
            <person name="Suzuki Y."/>
            <person name="Hashimoto A."/>
            <person name="Yamaguchi K."/>
            <person name="Sugano A."/>
            <person name="Kohara Y."/>
            <person name="Fujiyama A."/>
            <person name="Anterola A."/>
            <person name="Aoki S."/>
            <person name="Ashton N."/>
            <person name="Barbazuk W.B."/>
            <person name="Barker E."/>
            <person name="Bennetzen J."/>
            <person name="Bezanilla M."/>
            <person name="Blankenship R."/>
            <person name="Cho S.H."/>
            <person name="Dutcher S."/>
            <person name="Estelle M."/>
            <person name="Fawcett J.A."/>
            <person name="Gundlach H."/>
            <person name="Hanada K."/>
            <person name="Heyl A."/>
            <person name="Hicks K.A."/>
            <person name="Hugh J."/>
            <person name="Lohr M."/>
            <person name="Mayer K."/>
            <person name="Melkozernov A."/>
            <person name="Murata T."/>
            <person name="Nelson D."/>
            <person name="Pils B."/>
            <person name="Prigge M."/>
            <person name="Reiss B."/>
            <person name="Renner T."/>
            <person name="Rombauts S."/>
            <person name="Rushton P."/>
            <person name="Sanderfoot A."/>
            <person name="Schween G."/>
            <person name="Shiu S.-H."/>
            <person name="Stueber K."/>
            <person name="Theodoulou F.L."/>
            <person name="Tu H."/>
            <person name="Van de Peer Y."/>
            <person name="Verrier P.J."/>
            <person name="Waters E."/>
            <person name="Wood A."/>
            <person name="Yang L."/>
            <person name="Cove D."/>
            <person name="Cuming A."/>
            <person name="Hasebe M."/>
            <person name="Lucas S."/>
            <person name="Mishler D.B."/>
            <person name="Reski R."/>
            <person name="Grigoriev I."/>
            <person name="Quatrano R.S."/>
            <person name="Boore J.L."/>
        </authorList>
    </citation>
    <scope>NUCLEOTIDE SEQUENCE [LARGE SCALE GENOMIC DNA]</scope>
    <source>
        <strain evidence="3 5">cv. Gransden 2004</strain>
    </source>
</reference>
<evidence type="ECO:0000313" key="3">
    <source>
        <dbReference type="EnsemblPlants" id="Pp3c11_21990V3.1"/>
    </source>
</evidence>
<dbReference type="Gene3D" id="3.40.50.1820">
    <property type="entry name" value="alpha/beta hydrolase"/>
    <property type="match status" value="1"/>
</dbReference>
<dbReference type="EnsemblPlants" id="Pp3c11_21996V3.3">
    <property type="protein sequence ID" value="Pp3c11_21996V3.3"/>
    <property type="gene ID" value="Pp3c11_21996"/>
</dbReference>
<dbReference type="OMA" id="HMIIACR"/>
<dbReference type="InterPro" id="IPR029058">
    <property type="entry name" value="AB_hydrolase_fold"/>
</dbReference>
<dbReference type="Gramene" id="Pp3c11_21996V3.3">
    <property type="protein sequence ID" value="Pp3c11_21996V3.3"/>
    <property type="gene ID" value="Pp3c11_21996"/>
</dbReference>
<dbReference type="Gramene" id="Pp3c11_21996V3.1">
    <property type="protein sequence ID" value="Pp3c11_21996V3.1"/>
    <property type="gene ID" value="Pp3c11_21996"/>
</dbReference>
<dbReference type="InterPro" id="IPR002921">
    <property type="entry name" value="Fungal_lipase-type"/>
</dbReference>
<dbReference type="SUPFAM" id="SSF53474">
    <property type="entry name" value="alpha/beta-Hydrolases"/>
    <property type="match status" value="1"/>
</dbReference>
<reference evidence="2 5" key="2">
    <citation type="journal article" date="2018" name="Plant J.">
        <title>The Physcomitrella patens chromosome-scale assembly reveals moss genome structure and evolution.</title>
        <authorList>
            <person name="Lang D."/>
            <person name="Ullrich K.K."/>
            <person name="Murat F."/>
            <person name="Fuchs J."/>
            <person name="Jenkins J."/>
            <person name="Haas F.B."/>
            <person name="Piednoel M."/>
            <person name="Gundlach H."/>
            <person name="Van Bel M."/>
            <person name="Meyberg R."/>
            <person name="Vives C."/>
            <person name="Morata J."/>
            <person name="Symeonidi A."/>
            <person name="Hiss M."/>
            <person name="Muchero W."/>
            <person name="Kamisugi Y."/>
            <person name="Saleh O."/>
            <person name="Blanc G."/>
            <person name="Decker E.L."/>
            <person name="van Gessel N."/>
            <person name="Grimwood J."/>
            <person name="Hayes R.D."/>
            <person name="Graham S.W."/>
            <person name="Gunter L.E."/>
            <person name="McDaniel S.F."/>
            <person name="Hoernstein S.N.W."/>
            <person name="Larsson A."/>
            <person name="Li F.W."/>
            <person name="Perroud P.F."/>
            <person name="Phillips J."/>
            <person name="Ranjan P."/>
            <person name="Rokshar D.S."/>
            <person name="Rothfels C.J."/>
            <person name="Schneider L."/>
            <person name="Shu S."/>
            <person name="Stevenson D.W."/>
            <person name="Thummler F."/>
            <person name="Tillich M."/>
            <person name="Villarreal Aguilar J.C."/>
            <person name="Widiez T."/>
            <person name="Wong G.K."/>
            <person name="Wymore A."/>
            <person name="Zhang Y."/>
            <person name="Zimmer A.D."/>
            <person name="Quatrano R.S."/>
            <person name="Mayer K.F.X."/>
            <person name="Goodstein D."/>
            <person name="Casacuberta J.M."/>
            <person name="Vandepoele K."/>
            <person name="Reski R."/>
            <person name="Cuming A.C."/>
            <person name="Tuskan G.A."/>
            <person name="Maumus F."/>
            <person name="Salse J."/>
            <person name="Schmutz J."/>
            <person name="Rensing S.A."/>
        </authorList>
    </citation>
    <scope>NUCLEOTIDE SEQUENCE [LARGE SCALE GENOMIC DNA]</scope>
    <source>
        <strain evidence="3 5">cv. Gransden 2004</strain>
    </source>
</reference>
<dbReference type="EMBL" id="ABEU02000011">
    <property type="protein sequence ID" value="PNR45593.1"/>
    <property type="molecule type" value="Genomic_DNA"/>
</dbReference>
<dbReference type="Pfam" id="PF01764">
    <property type="entry name" value="Lipase_3"/>
    <property type="match status" value="1"/>
</dbReference>
<dbReference type="EnsemblPlants" id="Pp3c11_21990V3.1">
    <property type="protein sequence ID" value="Pp3c11_21990V3.1"/>
    <property type="gene ID" value="Pp3c11_21990"/>
</dbReference>
<gene>
    <name evidence="4" type="primary">LOC112288802</name>
    <name evidence="2" type="ORF">PHYPA_015364</name>
</gene>
<dbReference type="OrthoDB" id="438440at2759"/>
<keyword evidence="5" id="KW-1185">Reference proteome</keyword>
<dbReference type="HOGENOM" id="CLU_508459_0_0_1"/>
<accession>A9RVJ1</accession>
<dbReference type="PANTHER" id="PTHR45856:SF21">
    <property type="entry name" value="FUNGAL LIPASE-LIKE DOMAIN-CONTAINING PROTEIN"/>
    <property type="match status" value="1"/>
</dbReference>
<dbReference type="STRING" id="3218.A9RVJ1"/>
<dbReference type="GeneID" id="112288802"/>
<sequence>MTSLGKIIKDDRHPTWLVDSIILSAVVYSPNPAEELKLMEAEYGLPPTAEYEFISDEELCENGFENCKQTLLVVRSLADGHYVVACRGTTDVSDALADLNFLQRTLTLIPGAAHSGFLDRAKTIPLEYFRRLLIRGERIVLAGHSLGGAVASLLALRLLEATGKWCHAQIQCYTFGCPFFADYRLAKYINKRYKRHLIHIVSRNDIVPKVMPVAFTIYTIWAGLGVGPLSELMHLVRIAMLVGQVMKVQPRKLPFIVASTQALTWVPSLLRFLLHRALALALSHQSGYGYAFAGHMVLLDTETNFLEYADMERWKMENHLSFHMNMGSLEGVKEHSLLSYIDHVFAVESNKRANDRQNIEISAAIKQHEEGVDDSPGSKVEVCTATLNMKWFNKKEKKPQKQLLLEKKDVKDPFGQRKTITTGKFLKREQPKKPKPAVKALKSRVACLIFARRMGEVHPKRFEMQKRKRGFLQQMGMGFHSFTKFVHRFDGLFIASSAVCVVIQLKRYFFNSSSNSK</sequence>
<dbReference type="Gramene" id="Pp3c11_21996V3.2">
    <property type="protein sequence ID" value="Pp3c11_21996V3.2"/>
    <property type="gene ID" value="Pp3c11_21996"/>
</dbReference>
<dbReference type="eggNOG" id="ENOG502R7Y0">
    <property type="taxonomic scope" value="Eukaryota"/>
</dbReference>
<dbReference type="Proteomes" id="UP000006727">
    <property type="component" value="Chromosome 11"/>
</dbReference>
<organism evidence="2">
    <name type="scientific">Physcomitrium patens</name>
    <name type="common">Spreading-leaved earth moss</name>
    <name type="synonym">Physcomitrella patens</name>
    <dbReference type="NCBI Taxonomy" id="3218"/>
    <lineage>
        <taxon>Eukaryota</taxon>
        <taxon>Viridiplantae</taxon>
        <taxon>Streptophyta</taxon>
        <taxon>Embryophyta</taxon>
        <taxon>Bryophyta</taxon>
        <taxon>Bryophytina</taxon>
        <taxon>Bryopsida</taxon>
        <taxon>Funariidae</taxon>
        <taxon>Funariales</taxon>
        <taxon>Funariaceae</taxon>
        <taxon>Physcomitrium</taxon>
    </lineage>
</organism>
<dbReference type="EnsemblPlants" id="Pp3c11_21996V3.2">
    <property type="protein sequence ID" value="Pp3c11_21996V3.2"/>
    <property type="gene ID" value="Pp3c11_21996"/>
</dbReference>
<name>A9RVJ1_PHYPA</name>
<proteinExistence type="predicted"/>